<accession>A0ABT1ZU99</accession>
<protein>
    <submittedName>
        <fullName evidence="2">Uncharacterized protein</fullName>
    </submittedName>
</protein>
<dbReference type="EMBL" id="JANUGW010000014">
    <property type="protein sequence ID" value="MCS0583526.1"/>
    <property type="molecule type" value="Genomic_DNA"/>
</dbReference>
<organism evidence="2 3">
    <name type="scientific">Massilia pinisoli</name>
    <dbReference type="NCBI Taxonomy" id="1772194"/>
    <lineage>
        <taxon>Bacteria</taxon>
        <taxon>Pseudomonadati</taxon>
        <taxon>Pseudomonadota</taxon>
        <taxon>Betaproteobacteria</taxon>
        <taxon>Burkholderiales</taxon>
        <taxon>Oxalobacteraceae</taxon>
        <taxon>Telluria group</taxon>
        <taxon>Massilia</taxon>
    </lineage>
</organism>
<evidence type="ECO:0000313" key="3">
    <source>
        <dbReference type="Proteomes" id="UP001204151"/>
    </source>
</evidence>
<evidence type="ECO:0000256" key="1">
    <source>
        <dbReference type="SAM" id="Phobius"/>
    </source>
</evidence>
<feature type="transmembrane region" description="Helical" evidence="1">
    <location>
        <begin position="12"/>
        <end position="30"/>
    </location>
</feature>
<keyword evidence="3" id="KW-1185">Reference proteome</keyword>
<reference evidence="2 3" key="1">
    <citation type="submission" date="2022-08" db="EMBL/GenBank/DDBJ databases">
        <title>Reclassification of Massilia species as members of the genera Telluria, Duganella, Pseudoduganella, Mokoshia gen. nov. and Zemynaea gen. nov. using orthogonal and non-orthogonal genome-based approaches.</title>
        <authorList>
            <person name="Bowman J.P."/>
        </authorList>
    </citation>
    <scope>NUCLEOTIDE SEQUENCE [LARGE SCALE GENOMIC DNA]</scope>
    <source>
        <strain evidence="2 3">JCM 31316</strain>
    </source>
</reference>
<comment type="caution">
    <text evidence="2">The sequence shown here is derived from an EMBL/GenBank/DDBJ whole genome shotgun (WGS) entry which is preliminary data.</text>
</comment>
<sequence length="83" mass="8995">MAALTVVATSELARFAGVASGVGFSIYAGFSFENTPMHHWSDGAFPRLHTVRIDGRVFFGGQLCSQDFRRGGVNFVWDGHSSV</sequence>
<name>A0ABT1ZU99_9BURK</name>
<keyword evidence="1" id="KW-1133">Transmembrane helix</keyword>
<dbReference type="Proteomes" id="UP001204151">
    <property type="component" value="Unassembled WGS sequence"/>
</dbReference>
<dbReference type="RefSeq" id="WP_258818112.1">
    <property type="nucleotide sequence ID" value="NZ_JANUGW010000014.1"/>
</dbReference>
<proteinExistence type="predicted"/>
<keyword evidence="1" id="KW-0812">Transmembrane</keyword>
<keyword evidence="1" id="KW-0472">Membrane</keyword>
<gene>
    <name evidence="2" type="ORF">NX784_18195</name>
</gene>
<evidence type="ECO:0000313" key="2">
    <source>
        <dbReference type="EMBL" id="MCS0583526.1"/>
    </source>
</evidence>